<evidence type="ECO:0000259" key="2">
    <source>
        <dbReference type="Pfam" id="PF09851"/>
    </source>
</evidence>
<evidence type="ECO:0000313" key="4">
    <source>
        <dbReference type="EMBL" id="GAA4626870.1"/>
    </source>
</evidence>
<dbReference type="Proteomes" id="UP001501442">
    <property type="component" value="Unassembled WGS sequence"/>
</dbReference>
<dbReference type="InterPro" id="IPR027860">
    <property type="entry name" value="DUF4429"/>
</dbReference>
<name>A0ABP8UB58_9ACTN</name>
<evidence type="ECO:0000259" key="3">
    <source>
        <dbReference type="Pfam" id="PF14472"/>
    </source>
</evidence>
<dbReference type="Pfam" id="PF14472">
    <property type="entry name" value="DUF4429"/>
    <property type="match status" value="1"/>
</dbReference>
<accession>A0ABP8UB58</accession>
<dbReference type="Pfam" id="PF09851">
    <property type="entry name" value="SHOCT"/>
    <property type="match status" value="1"/>
</dbReference>
<protein>
    <recommendedName>
        <fullName evidence="6">SHOCT domain-containing protein</fullName>
    </recommendedName>
</protein>
<comment type="caution">
    <text evidence="4">The sequence shown here is derived from an EMBL/GenBank/DDBJ whole genome shotgun (WGS) entry which is preliminary data.</text>
</comment>
<gene>
    <name evidence="4" type="ORF">GCM10023196_036880</name>
</gene>
<evidence type="ECO:0000313" key="5">
    <source>
        <dbReference type="Proteomes" id="UP001501442"/>
    </source>
</evidence>
<keyword evidence="5" id="KW-1185">Reference proteome</keyword>
<dbReference type="RefSeq" id="WP_345432190.1">
    <property type="nucleotide sequence ID" value="NZ_BAABHK010000004.1"/>
</dbReference>
<evidence type="ECO:0008006" key="6">
    <source>
        <dbReference type="Google" id="ProtNLM"/>
    </source>
</evidence>
<organism evidence="4 5">
    <name type="scientific">Actinoallomurus vinaceus</name>
    <dbReference type="NCBI Taxonomy" id="1080074"/>
    <lineage>
        <taxon>Bacteria</taxon>
        <taxon>Bacillati</taxon>
        <taxon>Actinomycetota</taxon>
        <taxon>Actinomycetes</taxon>
        <taxon>Streptosporangiales</taxon>
        <taxon>Thermomonosporaceae</taxon>
        <taxon>Actinoallomurus</taxon>
    </lineage>
</organism>
<proteinExistence type="predicted"/>
<feature type="domain" description="SHOCT" evidence="2">
    <location>
        <begin position="141"/>
        <end position="167"/>
    </location>
</feature>
<feature type="region of interest" description="Disordered" evidence="1">
    <location>
        <begin position="119"/>
        <end position="138"/>
    </location>
</feature>
<reference evidence="5" key="1">
    <citation type="journal article" date="2019" name="Int. J. Syst. Evol. Microbiol.">
        <title>The Global Catalogue of Microorganisms (GCM) 10K type strain sequencing project: providing services to taxonomists for standard genome sequencing and annotation.</title>
        <authorList>
            <consortium name="The Broad Institute Genomics Platform"/>
            <consortium name="The Broad Institute Genome Sequencing Center for Infectious Disease"/>
            <person name="Wu L."/>
            <person name="Ma J."/>
        </authorList>
    </citation>
    <scope>NUCLEOTIDE SEQUENCE [LARGE SCALE GENOMIC DNA]</scope>
    <source>
        <strain evidence="5">JCM 17939</strain>
    </source>
</reference>
<feature type="domain" description="DUF4429" evidence="3">
    <location>
        <begin position="15"/>
        <end position="108"/>
    </location>
</feature>
<dbReference type="InterPro" id="IPR018649">
    <property type="entry name" value="SHOCT"/>
</dbReference>
<evidence type="ECO:0000256" key="1">
    <source>
        <dbReference type="SAM" id="MobiDB-lite"/>
    </source>
</evidence>
<sequence>MNGPLEAHGANGQLYFDGATVTLTRRGFMARSQVGGGEQRIPLTSISAVNWKPASKIGINGYIQFTVAGDTRRRPRRGQGNLDAARDQMSVTFRYGQMPAFEVARDAIEQALAAARMPAPAPGQAWGPPPPGSYGQQDPAARLRQLDALRGQGLISDQEYARQRAQIIGGV</sequence>
<dbReference type="EMBL" id="BAABHK010000004">
    <property type="protein sequence ID" value="GAA4626870.1"/>
    <property type="molecule type" value="Genomic_DNA"/>
</dbReference>